<comment type="caution">
    <text evidence="2">The sequence shown here is derived from an EMBL/GenBank/DDBJ whole genome shotgun (WGS) entry which is preliminary data.</text>
</comment>
<feature type="compositionally biased region" description="Basic and acidic residues" evidence="1">
    <location>
        <begin position="172"/>
        <end position="182"/>
    </location>
</feature>
<dbReference type="EMBL" id="VSSQ01005431">
    <property type="protein sequence ID" value="MPM29129.1"/>
    <property type="molecule type" value="Genomic_DNA"/>
</dbReference>
<name>A0A644YLC5_9ZZZZ</name>
<proteinExistence type="predicted"/>
<evidence type="ECO:0000256" key="1">
    <source>
        <dbReference type="SAM" id="MobiDB-lite"/>
    </source>
</evidence>
<organism evidence="2">
    <name type="scientific">bioreactor metagenome</name>
    <dbReference type="NCBI Taxonomy" id="1076179"/>
    <lineage>
        <taxon>unclassified sequences</taxon>
        <taxon>metagenomes</taxon>
        <taxon>ecological metagenomes</taxon>
    </lineage>
</organism>
<feature type="region of interest" description="Disordered" evidence="1">
    <location>
        <begin position="162"/>
        <end position="182"/>
    </location>
</feature>
<accession>A0A644YLC5</accession>
<dbReference type="AlphaFoldDB" id="A0A644YLC5"/>
<gene>
    <name evidence="2" type="ORF">SDC9_75668</name>
</gene>
<sequence length="376" mass="40684">MQTLNVIWLVLFDADAAADRVEAIARAAVPNYNHLVAQRSGERAAQSAADAVQLGGKSCGFGELQRYIAADAVRADLLRNVRAGNAGVSADVLGLNVVERAAEPDIAAYGVDVHLIGDAVFRNDSSARRSEIESAASQVERFDSAGDGVDVHIRSVRSVNGNLGGDDVDDQTVERAEHGSGNRNDKRFAGHVVIRVVEPVEYVFQIRAILNAELAAAGERIAHFLRVSKRPVRRFIEGDLVAFADADVNAARDPVNLNLADARSGDRFGIRNDFRAVVDGALVIGPVVERESAPVAAPAEPLKQVLAAQRHHEECREHCRNNQSYNNSDNSTCTHMCFPPYFLSMKAPRIIEDTAAAIKKMIQVMCQAPVAKLTTM</sequence>
<protein>
    <submittedName>
        <fullName evidence="2">Uncharacterized protein</fullName>
    </submittedName>
</protein>
<reference evidence="2" key="1">
    <citation type="submission" date="2019-08" db="EMBL/GenBank/DDBJ databases">
        <authorList>
            <person name="Kucharzyk K."/>
            <person name="Murdoch R.W."/>
            <person name="Higgins S."/>
            <person name="Loffler F."/>
        </authorList>
    </citation>
    <scope>NUCLEOTIDE SEQUENCE</scope>
</reference>
<evidence type="ECO:0000313" key="2">
    <source>
        <dbReference type="EMBL" id="MPM29129.1"/>
    </source>
</evidence>